<feature type="signal peptide" evidence="3">
    <location>
        <begin position="1"/>
        <end position="23"/>
    </location>
</feature>
<evidence type="ECO:0000256" key="2">
    <source>
        <dbReference type="PIRSR" id="PIRSR002825-1"/>
    </source>
</evidence>
<feature type="binding site" evidence="2">
    <location>
        <position position="240"/>
    </location>
    <ligand>
        <name>Fe cation</name>
        <dbReference type="ChEBI" id="CHEBI:24875"/>
    </ligand>
</feature>
<dbReference type="GO" id="GO:0030976">
    <property type="term" value="F:thiamine pyrophosphate binding"/>
    <property type="evidence" value="ECO:0007669"/>
    <property type="project" value="TreeGrafter"/>
</dbReference>
<comment type="caution">
    <text evidence="4">The sequence shown here is derived from an EMBL/GenBank/DDBJ whole genome shotgun (WGS) entry which is preliminary data.</text>
</comment>
<evidence type="ECO:0000313" key="5">
    <source>
        <dbReference type="Proteomes" id="UP000767446"/>
    </source>
</evidence>
<dbReference type="CDD" id="cd13544">
    <property type="entry name" value="PBP2_Fbp_like_1"/>
    <property type="match status" value="1"/>
</dbReference>
<evidence type="ECO:0000256" key="1">
    <source>
        <dbReference type="ARBA" id="ARBA00022729"/>
    </source>
</evidence>
<sequence length="355" mass="39389">MRTSLRKFLIRFMCGLLFVTLVAACTASNNPQTNTETTESITVYTALEDDQINTYLESFKQNNSNIQVNIVRDSTGIVTAKLLAEKDNPQADVVWGLAASSLLIADQQGLIEPYAPKGLENVREDFRDSKNPPHWVGIDAWESAFCVNTVESEQEKLPIPISWADLIKPIYKDKIVMSNPASSGTGYLSVVAILQMKGEEEGWKYLDALHQNIAQYTHSGSKPCKIAGSGEYPIGISFGYRAVKQMNEGEPIKPIFPEEGSGWDIEANGLIKKAAIKPAAKTFLDWAISPEVAKKYAANFPLTAVKTDVPIPEGYGADPYGQLIKNDFQWMADNRERILAEWTKRYDGKSEPKSE</sequence>
<dbReference type="PIRSF" id="PIRSF002825">
    <property type="entry name" value="CfbpA"/>
    <property type="match status" value="1"/>
</dbReference>
<dbReference type="GO" id="GO:0046872">
    <property type="term" value="F:metal ion binding"/>
    <property type="evidence" value="ECO:0007669"/>
    <property type="project" value="UniProtKB-KW"/>
</dbReference>
<feature type="chain" id="PRO_5038072010" evidence="3">
    <location>
        <begin position="24"/>
        <end position="355"/>
    </location>
</feature>
<gene>
    <name evidence="4" type="ORF">DSM107014_09710</name>
</gene>
<dbReference type="GO" id="GO:0015888">
    <property type="term" value="P:thiamine transport"/>
    <property type="evidence" value="ECO:0007669"/>
    <property type="project" value="TreeGrafter"/>
</dbReference>
<dbReference type="InterPro" id="IPR026045">
    <property type="entry name" value="Ferric-bd"/>
</dbReference>
<evidence type="ECO:0000313" key="4">
    <source>
        <dbReference type="EMBL" id="MBR8828156.1"/>
    </source>
</evidence>
<reference evidence="4" key="1">
    <citation type="submission" date="2021-02" db="EMBL/GenBank/DDBJ databases">
        <title>Metagenome analyses of Stigonema ocellatum DSM 106950, Chlorogloea purpurea SAG 13.99 and Gomphosphaeria aponina DSM 107014.</title>
        <authorList>
            <person name="Marter P."/>
            <person name="Huang S."/>
        </authorList>
    </citation>
    <scope>NUCLEOTIDE SEQUENCE</scope>
    <source>
        <strain evidence="4">JP213</strain>
    </source>
</reference>
<dbReference type="Pfam" id="PF13343">
    <property type="entry name" value="SBP_bac_6"/>
    <property type="match status" value="1"/>
</dbReference>
<evidence type="ECO:0000256" key="3">
    <source>
        <dbReference type="SAM" id="SignalP"/>
    </source>
</evidence>
<dbReference type="SUPFAM" id="SSF53850">
    <property type="entry name" value="Periplasmic binding protein-like II"/>
    <property type="match status" value="1"/>
</dbReference>
<dbReference type="Gene3D" id="3.40.190.10">
    <property type="entry name" value="Periplasmic binding protein-like II"/>
    <property type="match status" value="2"/>
</dbReference>
<keyword evidence="1 3" id="KW-0732">Signal</keyword>
<proteinExistence type="predicted"/>
<dbReference type="GO" id="GO:0030288">
    <property type="term" value="C:outer membrane-bounded periplasmic space"/>
    <property type="evidence" value="ECO:0007669"/>
    <property type="project" value="TreeGrafter"/>
</dbReference>
<dbReference type="Proteomes" id="UP000767446">
    <property type="component" value="Unassembled WGS sequence"/>
</dbReference>
<dbReference type="PANTHER" id="PTHR30006">
    <property type="entry name" value="THIAMINE-BINDING PERIPLASMIC PROTEIN-RELATED"/>
    <property type="match status" value="1"/>
</dbReference>
<keyword evidence="2" id="KW-0479">Metal-binding</keyword>
<dbReference type="NCBIfam" id="TIGR03261">
    <property type="entry name" value="phnS2"/>
    <property type="match status" value="1"/>
</dbReference>
<accession>A0A941GWQ1</accession>
<dbReference type="PANTHER" id="PTHR30006:SF2">
    <property type="entry name" value="ABC TRANSPORTER SUBSTRATE-BINDING PROTEIN"/>
    <property type="match status" value="1"/>
</dbReference>
<dbReference type="InterPro" id="IPR017663">
    <property type="entry name" value="ABC_2-AEP-bd"/>
</dbReference>
<name>A0A941GWQ1_9CHRO</name>
<dbReference type="GO" id="GO:0030975">
    <property type="term" value="F:thiamine binding"/>
    <property type="evidence" value="ECO:0007669"/>
    <property type="project" value="TreeGrafter"/>
</dbReference>
<keyword evidence="2" id="KW-0408">Iron</keyword>
<organism evidence="4 5">
    <name type="scientific">Gomphosphaeria aponina SAG 52.96 = DSM 107014</name>
    <dbReference type="NCBI Taxonomy" id="1521640"/>
    <lineage>
        <taxon>Bacteria</taxon>
        <taxon>Bacillati</taxon>
        <taxon>Cyanobacteriota</taxon>
        <taxon>Cyanophyceae</taxon>
        <taxon>Oscillatoriophycideae</taxon>
        <taxon>Chroococcales</taxon>
        <taxon>Gomphosphaeriaceae</taxon>
        <taxon>Gomphosphaeria</taxon>
    </lineage>
</organism>
<dbReference type="AlphaFoldDB" id="A0A941GWQ1"/>
<dbReference type="EMBL" id="JADQBC010000057">
    <property type="protein sequence ID" value="MBR8828156.1"/>
    <property type="molecule type" value="Genomic_DNA"/>
</dbReference>
<protein>
    <submittedName>
        <fullName evidence="4">2-aminoethylphosphonate ABC transporter substrate-binding protein</fullName>
    </submittedName>
</protein>
<dbReference type="PROSITE" id="PS51257">
    <property type="entry name" value="PROKAR_LIPOPROTEIN"/>
    <property type="match status" value="1"/>
</dbReference>